<reference evidence="2 3" key="1">
    <citation type="journal article" date="2023" name="Sci. Data">
        <title>Genome assembly of the Korean intertidal mud-creeper Batillaria attramentaria.</title>
        <authorList>
            <person name="Patra A.K."/>
            <person name="Ho P.T."/>
            <person name="Jun S."/>
            <person name="Lee S.J."/>
            <person name="Kim Y."/>
            <person name="Won Y.J."/>
        </authorList>
    </citation>
    <scope>NUCLEOTIDE SEQUENCE [LARGE SCALE GENOMIC DNA]</scope>
    <source>
        <strain evidence="2">Wonlab-2016</strain>
    </source>
</reference>
<dbReference type="Proteomes" id="UP001519460">
    <property type="component" value="Unassembled WGS sequence"/>
</dbReference>
<protein>
    <submittedName>
        <fullName evidence="2">Uncharacterized protein</fullName>
    </submittedName>
</protein>
<dbReference type="EMBL" id="JACVVK020000015">
    <property type="protein sequence ID" value="KAK7504459.1"/>
    <property type="molecule type" value="Genomic_DNA"/>
</dbReference>
<sequence length="555" mass="60231">MRVLFQCRQCLREEEYGEWKPLMGRPLQSVASSQFCDARLLAGLKQLFQHSQLQHHQQQAFSDYAQSVLTHATNLLTGNHFCSHHLNTPALSETFHVALEGSVTSVCQRELAVTAPRGLRPLDSLSKLGDRHTPVGVVIDVTWPQWVEMEEYLPEGSSIVILAPLCLTRLSAGLIYILAGLFRQTSVSSRSSSMFLHQLYYFQHLQVPLYSLLGWLEGLRHTVKASHNPTHLLQGSQRMSVGGEESGPETEASDQTATDTGGGEVNDCCKPVNSTGESEGTDAACLGKHTLKGAMQVSVEGEGSSAVCAKDHTHVCTCQRTCSTSSDKRMSVGSDERESSELLEPGNCSVQDVHDKHGQSHLSVCSACGVAVVMTDHCSPNVRGTTTLADSSDEKSRPDRCSCCSEHISSSNNDQTEKVSLEMQAAEDLNIPPKANGSSTTTVICKCGNKVSSTLLTKDSRRRSEENGGRRFTRGSEADCGDNASANCPRSSSNGRSLRRRVSTKVPLEVVPILQILNDTTFTRFLQSCNKNCVGSFVNTVKAAEQALLLAGNVE</sequence>
<feature type="region of interest" description="Disordered" evidence="1">
    <location>
        <begin position="460"/>
        <end position="501"/>
    </location>
</feature>
<evidence type="ECO:0000313" key="3">
    <source>
        <dbReference type="Proteomes" id="UP001519460"/>
    </source>
</evidence>
<feature type="compositionally biased region" description="Basic and acidic residues" evidence="1">
    <location>
        <begin position="460"/>
        <end position="477"/>
    </location>
</feature>
<evidence type="ECO:0000256" key="1">
    <source>
        <dbReference type="SAM" id="MobiDB-lite"/>
    </source>
</evidence>
<proteinExistence type="predicted"/>
<dbReference type="AlphaFoldDB" id="A0ABD0LZK4"/>
<feature type="compositionally biased region" description="Polar residues" evidence="1">
    <location>
        <begin position="230"/>
        <end position="239"/>
    </location>
</feature>
<name>A0ABD0LZK4_9CAEN</name>
<comment type="caution">
    <text evidence="2">The sequence shown here is derived from an EMBL/GenBank/DDBJ whole genome shotgun (WGS) entry which is preliminary data.</text>
</comment>
<feature type="region of interest" description="Disordered" evidence="1">
    <location>
        <begin position="230"/>
        <end position="281"/>
    </location>
</feature>
<keyword evidence="3" id="KW-1185">Reference proteome</keyword>
<accession>A0ABD0LZK4</accession>
<organism evidence="2 3">
    <name type="scientific">Batillaria attramentaria</name>
    <dbReference type="NCBI Taxonomy" id="370345"/>
    <lineage>
        <taxon>Eukaryota</taxon>
        <taxon>Metazoa</taxon>
        <taxon>Spiralia</taxon>
        <taxon>Lophotrochozoa</taxon>
        <taxon>Mollusca</taxon>
        <taxon>Gastropoda</taxon>
        <taxon>Caenogastropoda</taxon>
        <taxon>Sorbeoconcha</taxon>
        <taxon>Cerithioidea</taxon>
        <taxon>Batillariidae</taxon>
        <taxon>Batillaria</taxon>
    </lineage>
</organism>
<evidence type="ECO:0000313" key="2">
    <source>
        <dbReference type="EMBL" id="KAK7504459.1"/>
    </source>
</evidence>
<gene>
    <name evidence="2" type="ORF">BaRGS_00004325</name>
</gene>